<organism evidence="1 2">
    <name type="scientific">Cirrhinus molitorella</name>
    <name type="common">mud carp</name>
    <dbReference type="NCBI Taxonomy" id="172907"/>
    <lineage>
        <taxon>Eukaryota</taxon>
        <taxon>Metazoa</taxon>
        <taxon>Chordata</taxon>
        <taxon>Craniata</taxon>
        <taxon>Vertebrata</taxon>
        <taxon>Euteleostomi</taxon>
        <taxon>Actinopterygii</taxon>
        <taxon>Neopterygii</taxon>
        <taxon>Teleostei</taxon>
        <taxon>Ostariophysi</taxon>
        <taxon>Cypriniformes</taxon>
        <taxon>Cyprinidae</taxon>
        <taxon>Labeoninae</taxon>
        <taxon>Labeonini</taxon>
        <taxon>Cirrhinus</taxon>
    </lineage>
</organism>
<name>A0ABR3NT04_9TELE</name>
<comment type="caution">
    <text evidence="1">The sequence shown here is derived from an EMBL/GenBank/DDBJ whole genome shotgun (WGS) entry which is preliminary data.</text>
</comment>
<dbReference type="EMBL" id="JAYMGO010000002">
    <property type="protein sequence ID" value="KAL1280154.1"/>
    <property type="molecule type" value="Genomic_DNA"/>
</dbReference>
<accession>A0ABR3NT04</accession>
<evidence type="ECO:0000313" key="2">
    <source>
        <dbReference type="Proteomes" id="UP001558613"/>
    </source>
</evidence>
<gene>
    <name evidence="1" type="ORF">QQF64_014754</name>
</gene>
<keyword evidence="2" id="KW-1185">Reference proteome</keyword>
<reference evidence="1 2" key="1">
    <citation type="submission" date="2023-09" db="EMBL/GenBank/DDBJ databases">
        <authorList>
            <person name="Wang M."/>
        </authorList>
    </citation>
    <scope>NUCLEOTIDE SEQUENCE [LARGE SCALE GENOMIC DNA]</scope>
    <source>
        <strain evidence="1">GT-2023</strain>
        <tissue evidence="1">Liver</tissue>
    </source>
</reference>
<evidence type="ECO:0000313" key="1">
    <source>
        <dbReference type="EMBL" id="KAL1280154.1"/>
    </source>
</evidence>
<dbReference type="Proteomes" id="UP001558613">
    <property type="component" value="Unassembled WGS sequence"/>
</dbReference>
<sequence length="108" mass="12170">MGSWLSWSGLCCGLRGWNQHWTAQGLGPTWELHSLEWTRELLSLERTQGLEPTPDCVQGLKPTWKQLSLQRTWVLCLSLKWDSGTSLTGVDSGTSLFGENFSRVCWSA</sequence>
<protein>
    <submittedName>
        <fullName evidence="1">Uncharacterized protein</fullName>
    </submittedName>
</protein>
<proteinExistence type="predicted"/>